<dbReference type="KEGG" id="lel:PVL30_002017"/>
<dbReference type="GeneID" id="5233855"/>
<accession>A5DXF3</accession>
<dbReference type="GO" id="GO:0005743">
    <property type="term" value="C:mitochondrial inner membrane"/>
    <property type="evidence" value="ECO:0007669"/>
    <property type="project" value="TreeGrafter"/>
</dbReference>
<keyword evidence="3" id="KW-1185">Reference proteome</keyword>
<dbReference type="STRING" id="379508.A5DXF3"/>
<dbReference type="GO" id="GO:0042171">
    <property type="term" value="F:lysophosphatidic acid acyltransferase activity"/>
    <property type="evidence" value="ECO:0007669"/>
    <property type="project" value="TreeGrafter"/>
</dbReference>
<organism evidence="2 3">
    <name type="scientific">Lodderomyces elongisporus (strain ATCC 11503 / CBS 2605 / JCM 1781 / NBRC 1676 / NRRL YB-4239)</name>
    <name type="common">Yeast</name>
    <name type="synonym">Saccharomyces elongisporus</name>
    <dbReference type="NCBI Taxonomy" id="379508"/>
    <lineage>
        <taxon>Eukaryota</taxon>
        <taxon>Fungi</taxon>
        <taxon>Dikarya</taxon>
        <taxon>Ascomycota</taxon>
        <taxon>Saccharomycotina</taxon>
        <taxon>Pichiomycetes</taxon>
        <taxon>Debaryomycetaceae</taxon>
        <taxon>Candida/Lodderomyces clade</taxon>
        <taxon>Lodderomyces</taxon>
    </lineage>
</organism>
<dbReference type="SUPFAM" id="SSF53474">
    <property type="entry name" value="alpha/beta-Hydrolases"/>
    <property type="match status" value="1"/>
</dbReference>
<dbReference type="EMBL" id="CH981525">
    <property type="protein sequence ID" value="EDK43861.1"/>
    <property type="molecule type" value="Genomic_DNA"/>
</dbReference>
<dbReference type="OrthoDB" id="7457040at2759"/>
<evidence type="ECO:0000313" key="2">
    <source>
        <dbReference type="EMBL" id="EDK43861.1"/>
    </source>
</evidence>
<protein>
    <recommendedName>
        <fullName evidence="1">AB hydrolase-1 domain-containing protein</fullName>
    </recommendedName>
</protein>
<feature type="domain" description="AB hydrolase-1" evidence="1">
    <location>
        <begin position="110"/>
        <end position="279"/>
    </location>
</feature>
<dbReference type="eggNOG" id="KOG4409">
    <property type="taxonomic scope" value="Eukaryota"/>
</dbReference>
<dbReference type="PANTHER" id="PTHR42886:SF23">
    <property type="entry name" value="1-ACYLGLYCEROL-3-PHOSPHATE O-ACYLTRANSFERASE ICT1-RELATED"/>
    <property type="match status" value="1"/>
</dbReference>
<sequence length="506" mass="58500">MIHQTRLRIIGRQFSLKTNGSSFLLPKDYKPNKVIKTLPLSRCAEIWWKSLSKNRTSELQKELVDLMIPNTDENAGIIKDHKLVVIDQEEKHHINEVGFRIENGADLPTKHLVFIHGYGASLGCFARNFQIINKFKSSTQYNYHVHFLDNITFGLSSNPKIANDAISWKIPSTASIKMIDHEDPQNPKKLYKKYYKLIDGYQLDPANFQKYQKLFKPILEDMEDFYSGAIDKWRQASGIEQIDFLIGHSYGAYWSGSYALRNPDNVRNLILLSPVGVERHVMAITNDTVTSEVETPTLDPTSYKFLSRFPVLSKDHILKWDYKIPFLPRILPFLGPWGVKLYFGIWLSKLSKINKLVAKHGGAEAIYKNSNDLVYGTKREIELIVEYLYNSTTHGSHSDIYVKYLLTPATVSKWPLYDKFITKLENKPLDLRFNLFVFYGEYDFMNSEAGEKLLKKLNQEGNTEKVVFKYGEIAEGGHNLYIDNPFDTNEKIYEIAKNEEHLEEKS</sequence>
<dbReference type="Proteomes" id="UP000001996">
    <property type="component" value="Unassembled WGS sequence"/>
</dbReference>
<dbReference type="PANTHER" id="PTHR42886">
    <property type="entry name" value="RE40534P-RELATED"/>
    <property type="match status" value="1"/>
</dbReference>
<dbReference type="InterPro" id="IPR000073">
    <property type="entry name" value="AB_hydrolase_1"/>
</dbReference>
<dbReference type="OMA" id="YGQYDFM"/>
<proteinExistence type="predicted"/>
<dbReference type="AlphaFoldDB" id="A5DXF3"/>
<dbReference type="ESTHER" id="lodel-a5dxf3">
    <property type="family name" value="CGI-58_ABHD5_ABHD4"/>
</dbReference>
<dbReference type="Gene3D" id="3.40.50.1820">
    <property type="entry name" value="alpha/beta hydrolase"/>
    <property type="match status" value="1"/>
</dbReference>
<dbReference type="VEuPathDB" id="FungiDB:LELG_02040"/>
<reference evidence="2 3" key="1">
    <citation type="journal article" date="2009" name="Nature">
        <title>Evolution of pathogenicity and sexual reproduction in eight Candida genomes.</title>
        <authorList>
            <person name="Butler G."/>
            <person name="Rasmussen M.D."/>
            <person name="Lin M.F."/>
            <person name="Santos M.A."/>
            <person name="Sakthikumar S."/>
            <person name="Munro C.A."/>
            <person name="Rheinbay E."/>
            <person name="Grabherr M."/>
            <person name="Forche A."/>
            <person name="Reedy J.L."/>
            <person name="Agrafioti I."/>
            <person name="Arnaud M.B."/>
            <person name="Bates S."/>
            <person name="Brown A.J."/>
            <person name="Brunke S."/>
            <person name="Costanzo M.C."/>
            <person name="Fitzpatrick D.A."/>
            <person name="de Groot P.W."/>
            <person name="Harris D."/>
            <person name="Hoyer L.L."/>
            <person name="Hube B."/>
            <person name="Klis F.M."/>
            <person name="Kodira C."/>
            <person name="Lennard N."/>
            <person name="Logue M.E."/>
            <person name="Martin R."/>
            <person name="Neiman A.M."/>
            <person name="Nikolaou E."/>
            <person name="Quail M.A."/>
            <person name="Quinn J."/>
            <person name="Santos M.C."/>
            <person name="Schmitzberger F.F."/>
            <person name="Sherlock G."/>
            <person name="Shah P."/>
            <person name="Silverstein K.A."/>
            <person name="Skrzypek M.S."/>
            <person name="Soll D."/>
            <person name="Staggs R."/>
            <person name="Stansfield I."/>
            <person name="Stumpf M.P."/>
            <person name="Sudbery P.E."/>
            <person name="Srikantha T."/>
            <person name="Zeng Q."/>
            <person name="Berman J."/>
            <person name="Berriman M."/>
            <person name="Heitman J."/>
            <person name="Gow N.A."/>
            <person name="Lorenz M.C."/>
            <person name="Birren B.W."/>
            <person name="Kellis M."/>
            <person name="Cuomo C.A."/>
        </authorList>
    </citation>
    <scope>NUCLEOTIDE SEQUENCE [LARGE SCALE GENOMIC DNA]</scope>
    <source>
        <strain evidence="3">ATCC 11503 / BCRC 21390 / CBS 2605 / JCM 1781 / NBRC 1676 / NRRL YB-4239</strain>
    </source>
</reference>
<dbReference type="InParanoid" id="A5DXF3"/>
<dbReference type="GO" id="GO:0035965">
    <property type="term" value="P:cardiolipin acyl-chain remodeling"/>
    <property type="evidence" value="ECO:0007669"/>
    <property type="project" value="TreeGrafter"/>
</dbReference>
<dbReference type="GO" id="GO:0006654">
    <property type="term" value="P:phosphatidic acid biosynthetic process"/>
    <property type="evidence" value="ECO:0007669"/>
    <property type="project" value="TreeGrafter"/>
</dbReference>
<evidence type="ECO:0000259" key="1">
    <source>
        <dbReference type="Pfam" id="PF00561"/>
    </source>
</evidence>
<dbReference type="GO" id="GO:0004623">
    <property type="term" value="F:phospholipase A2 activity"/>
    <property type="evidence" value="ECO:0007669"/>
    <property type="project" value="TreeGrafter"/>
</dbReference>
<dbReference type="Pfam" id="PF00561">
    <property type="entry name" value="Abhydrolase_1"/>
    <property type="match status" value="1"/>
</dbReference>
<dbReference type="InterPro" id="IPR029058">
    <property type="entry name" value="AB_hydrolase_fold"/>
</dbReference>
<dbReference type="HOGENOM" id="CLU_017361_1_0_1"/>
<dbReference type="GO" id="GO:0055088">
    <property type="term" value="P:lipid homeostasis"/>
    <property type="evidence" value="ECO:0007669"/>
    <property type="project" value="TreeGrafter"/>
</dbReference>
<gene>
    <name evidence="2" type="ORF">LELG_02040</name>
</gene>
<name>A5DXF3_LODEL</name>
<evidence type="ECO:0000313" key="3">
    <source>
        <dbReference type="Proteomes" id="UP000001996"/>
    </source>
</evidence>
<dbReference type="FunCoup" id="A5DXF3">
    <property type="interactions" value="264"/>
</dbReference>